<gene>
    <name evidence="2" type="ORF">M0R45_036724</name>
</gene>
<dbReference type="AlphaFoldDB" id="A0AAW1VYP8"/>
<dbReference type="GO" id="GO:0007623">
    <property type="term" value="P:circadian rhythm"/>
    <property type="evidence" value="ECO:0007669"/>
    <property type="project" value="InterPro"/>
</dbReference>
<keyword evidence="3" id="KW-1185">Reference proteome</keyword>
<proteinExistence type="predicted"/>
<feature type="region of interest" description="Disordered" evidence="1">
    <location>
        <begin position="175"/>
        <end position="194"/>
    </location>
</feature>
<evidence type="ECO:0000313" key="2">
    <source>
        <dbReference type="EMBL" id="KAK9912890.1"/>
    </source>
</evidence>
<protein>
    <recommendedName>
        <fullName evidence="4">Protein LNK2</fullName>
    </recommendedName>
</protein>
<feature type="region of interest" description="Disordered" evidence="1">
    <location>
        <begin position="632"/>
        <end position="693"/>
    </location>
</feature>
<feature type="compositionally biased region" description="Polar residues" evidence="1">
    <location>
        <begin position="68"/>
        <end position="84"/>
    </location>
</feature>
<dbReference type="PANTHER" id="PTHR33334">
    <property type="entry name" value="PROTEIN LNK1"/>
    <property type="match status" value="1"/>
</dbReference>
<accession>A0AAW1VYP8</accession>
<dbReference type="PANTHER" id="PTHR33334:SF5">
    <property type="entry name" value="PROTEIN LNK2"/>
    <property type="match status" value="1"/>
</dbReference>
<dbReference type="InterPro" id="IPR039928">
    <property type="entry name" value="LNK"/>
</dbReference>
<sequence length="693" mass="76853">MFDWNDRELANIIWGEACESDDHIVPYPEASDDYRDKMDHNQESDTIKPTEQKTPGAKIELHGREPESSSNFETGEGISTSGFGTDSWPDLSLSSFEKTEQHCMDEANQLDKGAELFQNSNEAKEQFVDYGWANIGSFDDLDQIFSNDDTIFSHVSLGNVDELWSSRDATNSPIKAFPATSDSPSSGSGVLRNASEHSEIKTEYVLQDEQAISLGYGKTDYAASHGLQNPPATLHHVEYAGGKSKPMEKDQTGSDMGKSTVTNSYQAAVNYSTPNEIPDKVSRQRKFLRCRRKLEDKSEGKSLQDFYGNWSSTRHPSGKFENQLPGVMVQSSPSPVLGQKRQLQGPESFPYQHVSNQFVSQTMYGTLTNACQATPVLSHIQPGQFKHQNLLSGSDVSLGSANPVNKSADTSKPVTMTTQEKIEKLRRRQQLQALLAIKKQQQQFSHQVSCTNQSSTQKCPQENQIQHPDRADLEVEDLSTLPSLDPNSPIEQDDSNTVSAAVECYSAEDTILYRLQDIIAKLDLKTRLCIRDSLLRLAQSAVQRHYTSDTSSSNKNCKEEHEVITKEEIDSCNRYTSMPDVETETNPIDRTVAHLLFHRPLDLSGKHSGPPESPVSTKLLCERKTAGLANLPNEVLPDSLKNKPKYPQQDLGSYSPDADPQSADQNFPCMDKSETVLNNGPADGGTMEVEASN</sequence>
<organism evidence="2 3">
    <name type="scientific">Rubus argutus</name>
    <name type="common">Southern blackberry</name>
    <dbReference type="NCBI Taxonomy" id="59490"/>
    <lineage>
        <taxon>Eukaryota</taxon>
        <taxon>Viridiplantae</taxon>
        <taxon>Streptophyta</taxon>
        <taxon>Embryophyta</taxon>
        <taxon>Tracheophyta</taxon>
        <taxon>Spermatophyta</taxon>
        <taxon>Magnoliopsida</taxon>
        <taxon>eudicotyledons</taxon>
        <taxon>Gunneridae</taxon>
        <taxon>Pentapetalae</taxon>
        <taxon>rosids</taxon>
        <taxon>fabids</taxon>
        <taxon>Rosales</taxon>
        <taxon>Rosaceae</taxon>
        <taxon>Rosoideae</taxon>
        <taxon>Rosoideae incertae sedis</taxon>
        <taxon>Rubus</taxon>
    </lineage>
</organism>
<name>A0AAW1VYP8_RUBAR</name>
<reference evidence="2 3" key="1">
    <citation type="journal article" date="2023" name="G3 (Bethesda)">
        <title>A chromosome-length genome assembly and annotation of blackberry (Rubus argutus, cv. 'Hillquist').</title>
        <authorList>
            <person name="Bruna T."/>
            <person name="Aryal R."/>
            <person name="Dudchenko O."/>
            <person name="Sargent D.J."/>
            <person name="Mead D."/>
            <person name="Buti M."/>
            <person name="Cavallini A."/>
            <person name="Hytonen T."/>
            <person name="Andres J."/>
            <person name="Pham M."/>
            <person name="Weisz D."/>
            <person name="Mascagni F."/>
            <person name="Usai G."/>
            <person name="Natali L."/>
            <person name="Bassil N."/>
            <person name="Fernandez G.E."/>
            <person name="Lomsadze A."/>
            <person name="Armour M."/>
            <person name="Olukolu B."/>
            <person name="Poorten T."/>
            <person name="Britton C."/>
            <person name="Davik J."/>
            <person name="Ashrafi H."/>
            <person name="Aiden E.L."/>
            <person name="Borodovsky M."/>
            <person name="Worthington M."/>
        </authorList>
    </citation>
    <scope>NUCLEOTIDE SEQUENCE [LARGE SCALE GENOMIC DNA]</scope>
    <source>
        <strain evidence="2">PI 553951</strain>
    </source>
</reference>
<dbReference type="GO" id="GO:0006355">
    <property type="term" value="P:regulation of DNA-templated transcription"/>
    <property type="evidence" value="ECO:0007669"/>
    <property type="project" value="InterPro"/>
</dbReference>
<comment type="caution">
    <text evidence="2">The sequence shown here is derived from an EMBL/GenBank/DDBJ whole genome shotgun (WGS) entry which is preliminary data.</text>
</comment>
<evidence type="ECO:0000313" key="3">
    <source>
        <dbReference type="Proteomes" id="UP001457282"/>
    </source>
</evidence>
<evidence type="ECO:0008006" key="4">
    <source>
        <dbReference type="Google" id="ProtNLM"/>
    </source>
</evidence>
<feature type="region of interest" description="Disordered" evidence="1">
    <location>
        <begin position="20"/>
        <end position="86"/>
    </location>
</feature>
<dbReference type="EMBL" id="JBEDUW010000007">
    <property type="protein sequence ID" value="KAK9912890.1"/>
    <property type="molecule type" value="Genomic_DNA"/>
</dbReference>
<feature type="compositionally biased region" description="Basic and acidic residues" evidence="1">
    <location>
        <begin position="32"/>
        <end position="51"/>
    </location>
</feature>
<evidence type="ECO:0000256" key="1">
    <source>
        <dbReference type="SAM" id="MobiDB-lite"/>
    </source>
</evidence>
<dbReference type="Proteomes" id="UP001457282">
    <property type="component" value="Unassembled WGS sequence"/>
</dbReference>